<dbReference type="SUPFAM" id="SSF109604">
    <property type="entry name" value="HD-domain/PDEase-like"/>
    <property type="match status" value="1"/>
</dbReference>
<evidence type="ECO:0000259" key="2">
    <source>
        <dbReference type="PROSITE" id="PS51831"/>
    </source>
</evidence>
<dbReference type="NCBIfam" id="NF002327">
    <property type="entry name" value="PRK01286.1-2"/>
    <property type="match status" value="1"/>
</dbReference>
<protein>
    <submittedName>
        <fullName evidence="3">Deoxyguanosinetriphosphate triphosphohydrolase</fullName>
    </submittedName>
</protein>
<dbReference type="PANTHER" id="PTHR35795:SF1">
    <property type="entry name" value="BIS(5'-NUCLEOSYL)-TETRAPHOSPHATASE, SYMMETRICAL"/>
    <property type="match status" value="1"/>
</dbReference>
<comment type="caution">
    <text evidence="3">The sequence shown here is derived from an EMBL/GenBank/DDBJ whole genome shotgun (WGS) entry which is preliminary data.</text>
</comment>
<dbReference type="Proteomes" id="UP000021369">
    <property type="component" value="Unassembled WGS sequence"/>
</dbReference>
<dbReference type="InterPro" id="IPR051094">
    <property type="entry name" value="Diverse_Catalytic_Enzymes"/>
</dbReference>
<dbReference type="AlphaFoldDB" id="A0A011VSB0"/>
<evidence type="ECO:0000313" key="3">
    <source>
        <dbReference type="EMBL" id="EXM37473.1"/>
    </source>
</evidence>
<sequence length="338" mass="38790">MLPREQWEQFEHSILCEKAAFSDNSAGREREEEKCPLRSEYRRDRDRILHCNSFRRLKHKTQVFLSPAGDHYRTRLTHTLEVSQIAGTIARALRLNEDLTEAIALGHDLGHTPFGHAGERMLNELSPYGFHHYEQSLRVVDKLEKEGRGLNLTHEVRDGILKHTNAVAKTYEGYVVRFADVIAYINHDIDDSIRAGILREDEIPSKITSVLGHSKSSRITTLVSSLIECGLNGEAGDEDSLKMTSEVETAYKALHKFMFDSVYTNPVCKSEERKAQDMIAYLYKYYTDHLERLPAMYMNLAYHYGIDMAVCDYISGMTDVFAVETFKELFIPAAWMIK</sequence>
<dbReference type="SMART" id="SM00471">
    <property type="entry name" value="HDc"/>
    <property type="match status" value="1"/>
</dbReference>
<dbReference type="Pfam" id="PF13286">
    <property type="entry name" value="HD_assoc"/>
    <property type="match status" value="1"/>
</dbReference>
<name>A0A011VSB0_RUMAL</name>
<dbReference type="InterPro" id="IPR006261">
    <property type="entry name" value="dGTPase"/>
</dbReference>
<dbReference type="InterPro" id="IPR003607">
    <property type="entry name" value="HD/PDEase_dom"/>
</dbReference>
<dbReference type="PANTHER" id="PTHR35795">
    <property type="entry name" value="SLR1885 PROTEIN"/>
    <property type="match status" value="1"/>
</dbReference>
<dbReference type="EMBL" id="JEOB01000004">
    <property type="protein sequence ID" value="EXM37473.1"/>
    <property type="molecule type" value="Genomic_DNA"/>
</dbReference>
<dbReference type="InterPro" id="IPR026875">
    <property type="entry name" value="PHydrolase_assoc_dom"/>
</dbReference>
<accession>A0A011VSB0</accession>
<dbReference type="GO" id="GO:0016793">
    <property type="term" value="F:triphosphoric monoester hydrolase activity"/>
    <property type="evidence" value="ECO:0007669"/>
    <property type="project" value="InterPro"/>
</dbReference>
<reference evidence="3 4" key="1">
    <citation type="submission" date="2013-06" db="EMBL/GenBank/DDBJ databases">
        <title>Rumen cellulosomics: divergent fiber-degrading strategies revealed by comparative genome-wide analysis of six Ruminococcal strains.</title>
        <authorList>
            <person name="Dassa B."/>
            <person name="Borovok I."/>
            <person name="Lamed R."/>
            <person name="Flint H."/>
            <person name="Yeoman C.J."/>
            <person name="White B."/>
            <person name="Bayer E.A."/>
        </authorList>
    </citation>
    <scope>NUCLEOTIDE SEQUENCE [LARGE SCALE GENOMIC DNA]</scope>
    <source>
        <strain evidence="3 4">SY3</strain>
    </source>
</reference>
<evidence type="ECO:0000256" key="1">
    <source>
        <dbReference type="ARBA" id="ARBA00022801"/>
    </source>
</evidence>
<dbReference type="Gene3D" id="1.10.3210.10">
    <property type="entry name" value="Hypothetical protein af1432"/>
    <property type="match status" value="1"/>
</dbReference>
<keyword evidence="1 3" id="KW-0378">Hydrolase</keyword>
<dbReference type="PROSITE" id="PS51831">
    <property type="entry name" value="HD"/>
    <property type="match status" value="1"/>
</dbReference>
<keyword evidence="4" id="KW-1185">Reference proteome</keyword>
<feature type="domain" description="HD" evidence="2">
    <location>
        <begin position="75"/>
        <end position="185"/>
    </location>
</feature>
<gene>
    <name evidence="3" type="ORF">RASY3_12820</name>
</gene>
<evidence type="ECO:0000313" key="4">
    <source>
        <dbReference type="Proteomes" id="UP000021369"/>
    </source>
</evidence>
<dbReference type="CDD" id="cd00077">
    <property type="entry name" value="HDc"/>
    <property type="match status" value="1"/>
</dbReference>
<dbReference type="NCBIfam" id="TIGR01353">
    <property type="entry name" value="dGTP_triPase"/>
    <property type="match status" value="1"/>
</dbReference>
<dbReference type="RefSeq" id="WP_037288884.1">
    <property type="nucleotide sequence ID" value="NZ_JEOB01000004.1"/>
</dbReference>
<proteinExistence type="predicted"/>
<organism evidence="3 4">
    <name type="scientific">Ruminococcus albus SY3</name>
    <dbReference type="NCBI Taxonomy" id="1341156"/>
    <lineage>
        <taxon>Bacteria</taxon>
        <taxon>Bacillati</taxon>
        <taxon>Bacillota</taxon>
        <taxon>Clostridia</taxon>
        <taxon>Eubacteriales</taxon>
        <taxon>Oscillospiraceae</taxon>
        <taxon>Ruminococcus</taxon>
    </lineage>
</organism>
<dbReference type="Pfam" id="PF01966">
    <property type="entry name" value="HD"/>
    <property type="match status" value="1"/>
</dbReference>
<dbReference type="PATRIC" id="fig|1341156.4.peg.3589"/>
<dbReference type="OrthoDB" id="9803619at2"/>
<dbReference type="InterPro" id="IPR006674">
    <property type="entry name" value="HD_domain"/>
</dbReference>